<dbReference type="Gene3D" id="3.40.50.2300">
    <property type="match status" value="2"/>
</dbReference>
<name>A0A420XT87_9ACTN</name>
<proteinExistence type="inferred from homology"/>
<evidence type="ECO:0000313" key="8">
    <source>
        <dbReference type="Proteomes" id="UP000281955"/>
    </source>
</evidence>
<feature type="domain" description="Periplasmic binding protein" evidence="6">
    <location>
        <begin position="76"/>
        <end position="330"/>
    </location>
</feature>
<dbReference type="SUPFAM" id="SSF53822">
    <property type="entry name" value="Periplasmic binding protein-like I"/>
    <property type="match status" value="1"/>
</dbReference>
<evidence type="ECO:0000256" key="5">
    <source>
        <dbReference type="SAM" id="SignalP"/>
    </source>
</evidence>
<dbReference type="Pfam" id="PF13407">
    <property type="entry name" value="Peripla_BP_4"/>
    <property type="match status" value="1"/>
</dbReference>
<accession>A0A420XT87</accession>
<evidence type="ECO:0000256" key="1">
    <source>
        <dbReference type="ARBA" id="ARBA00004196"/>
    </source>
</evidence>
<feature type="region of interest" description="Disordered" evidence="4">
    <location>
        <begin position="38"/>
        <end position="68"/>
    </location>
</feature>
<protein>
    <submittedName>
        <fullName evidence="7">ABC-type sugar transport system substrate-binding protein</fullName>
    </submittedName>
</protein>
<dbReference type="RefSeq" id="WP_121191783.1">
    <property type="nucleotide sequence ID" value="NZ_RBWV01000009.1"/>
</dbReference>
<comment type="caution">
    <text evidence="7">The sequence shown here is derived from an EMBL/GenBank/DDBJ whole genome shotgun (WGS) entry which is preliminary data.</text>
</comment>
<dbReference type="InParanoid" id="A0A420XT87"/>
<feature type="chain" id="PRO_5039576642" evidence="5">
    <location>
        <begin position="29"/>
        <end position="360"/>
    </location>
</feature>
<evidence type="ECO:0000259" key="6">
    <source>
        <dbReference type="Pfam" id="PF13407"/>
    </source>
</evidence>
<comment type="similarity">
    <text evidence="2">Belongs to the bacterial solute-binding protein 2 family.</text>
</comment>
<evidence type="ECO:0000256" key="4">
    <source>
        <dbReference type="SAM" id="MobiDB-lite"/>
    </source>
</evidence>
<keyword evidence="8" id="KW-1185">Reference proteome</keyword>
<dbReference type="GO" id="GO:0030313">
    <property type="term" value="C:cell envelope"/>
    <property type="evidence" value="ECO:0007669"/>
    <property type="project" value="UniProtKB-SubCell"/>
</dbReference>
<gene>
    <name evidence="7" type="ORF">CLV35_0462</name>
</gene>
<dbReference type="InterPro" id="IPR028082">
    <property type="entry name" value="Peripla_BP_I"/>
</dbReference>
<keyword evidence="7" id="KW-0762">Sugar transport</keyword>
<dbReference type="Proteomes" id="UP000281955">
    <property type="component" value="Unassembled WGS sequence"/>
</dbReference>
<comment type="subcellular location">
    <subcellularLocation>
        <location evidence="1">Cell envelope</location>
    </subcellularLocation>
</comment>
<evidence type="ECO:0000313" key="7">
    <source>
        <dbReference type="EMBL" id="RKS80043.1"/>
    </source>
</evidence>
<organism evidence="7 8">
    <name type="scientific">Motilibacter peucedani</name>
    <dbReference type="NCBI Taxonomy" id="598650"/>
    <lineage>
        <taxon>Bacteria</taxon>
        <taxon>Bacillati</taxon>
        <taxon>Actinomycetota</taxon>
        <taxon>Actinomycetes</taxon>
        <taxon>Motilibacterales</taxon>
        <taxon>Motilibacteraceae</taxon>
        <taxon>Motilibacter</taxon>
    </lineage>
</organism>
<dbReference type="PANTHER" id="PTHR46847:SF1">
    <property type="entry name" value="D-ALLOSE-BINDING PERIPLASMIC PROTEIN-RELATED"/>
    <property type="match status" value="1"/>
</dbReference>
<evidence type="ECO:0000256" key="3">
    <source>
        <dbReference type="ARBA" id="ARBA00022729"/>
    </source>
</evidence>
<keyword evidence="7" id="KW-0813">Transport</keyword>
<dbReference type="PANTHER" id="PTHR46847">
    <property type="entry name" value="D-ALLOSE-BINDING PERIPLASMIC PROTEIN-RELATED"/>
    <property type="match status" value="1"/>
</dbReference>
<dbReference type="InterPro" id="IPR025997">
    <property type="entry name" value="SBP_2_dom"/>
</dbReference>
<dbReference type="AlphaFoldDB" id="A0A420XT87"/>
<sequence length="360" mass="37074">MSRRTTHRPALRVLTSSVTLAAALTALAACGASSDPAPADAASSAAPVQASPAPAGAAQQAADPHLPAGTCKGKKVGLSNISTTIPFLASMDDAFKQEAERLGMKATILNGNLDNSTLVSNTQNLIAQKVDLLLVTSSSPTAPLGAIGQARSAKIPVIALNAKLDPKADVVTYVGASDYQYGQSLGALLKQALPGGGKIAVILGPLGGTPQVQRLKGMQDALKDSPDYTIVAKPVDEFDNSKNLSATQDLMSKYPKGSLDAVVAQGPQMYVGANWAKDHGRTDVKFIAGDYSKQVEDAIRTGALYGTVNQSPRLEGLLGAAYACMQLSGRGADIPAPDAQIALPTITKDDVDANPSEWSG</sequence>
<feature type="signal peptide" evidence="5">
    <location>
        <begin position="1"/>
        <end position="28"/>
    </location>
</feature>
<dbReference type="PROSITE" id="PS51257">
    <property type="entry name" value="PROKAR_LIPOPROTEIN"/>
    <property type="match status" value="1"/>
</dbReference>
<dbReference type="GO" id="GO:0030246">
    <property type="term" value="F:carbohydrate binding"/>
    <property type="evidence" value="ECO:0007669"/>
    <property type="project" value="UniProtKB-ARBA"/>
</dbReference>
<dbReference type="EMBL" id="RBWV01000009">
    <property type="protein sequence ID" value="RKS80043.1"/>
    <property type="molecule type" value="Genomic_DNA"/>
</dbReference>
<evidence type="ECO:0000256" key="2">
    <source>
        <dbReference type="ARBA" id="ARBA00007639"/>
    </source>
</evidence>
<dbReference type="CDD" id="cd01536">
    <property type="entry name" value="PBP1_ABC_sugar_binding-like"/>
    <property type="match status" value="1"/>
</dbReference>
<keyword evidence="3 5" id="KW-0732">Signal</keyword>
<reference evidence="7 8" key="1">
    <citation type="submission" date="2018-10" db="EMBL/GenBank/DDBJ databases">
        <title>Genomic Encyclopedia of Archaeal and Bacterial Type Strains, Phase II (KMG-II): from individual species to whole genera.</title>
        <authorList>
            <person name="Goeker M."/>
        </authorList>
    </citation>
    <scope>NUCLEOTIDE SEQUENCE [LARGE SCALE GENOMIC DNA]</scope>
    <source>
        <strain evidence="7 8">RP-AC37</strain>
    </source>
</reference>
<feature type="compositionally biased region" description="Low complexity" evidence="4">
    <location>
        <begin position="38"/>
        <end position="64"/>
    </location>
</feature>
<dbReference type="OrthoDB" id="9813037at2"/>